<name>A0A1W1HKP0_9BACT</name>
<dbReference type="PANTHER" id="PTHR43065:SF42">
    <property type="entry name" value="TWO-COMPONENT SENSOR PPRA"/>
    <property type="match status" value="1"/>
</dbReference>
<dbReference type="Pfam" id="PF13426">
    <property type="entry name" value="PAS_9"/>
    <property type="match status" value="1"/>
</dbReference>
<dbReference type="CDD" id="cd00130">
    <property type="entry name" value="PAS"/>
    <property type="match status" value="1"/>
</dbReference>
<dbReference type="AlphaFoldDB" id="A0A1W1HKP0"/>
<comment type="catalytic activity">
    <reaction evidence="1">
        <text>ATP + protein L-histidine = ADP + protein N-phospho-L-histidine.</text>
        <dbReference type="EC" id="2.7.13.3"/>
    </reaction>
</comment>
<sequence length="394" mass="44717">MYLPDNEMETILNGIKDFILIISPDKEVIEVNDAFLRCMNCTREDVIGKKCYEVFKEATRKSSNCDRLCPLEKVIRNKRHCQVELTRQGPDGRERYAELAIFPIWKKKGEISKFIEISRDITKRKRDEQEIKGRLEKMVEERTKQLHATHEKLLHQDKMASLGKLSASVVHEINNPVAGILNLTLLSKRIIEEGPVHAEELELFSKYLNLMETETRRISRIVSNLLVFARQSKVEPQKLDINHLIEESLFINANLLKINGTKLITKLDTSIPPCHASEDQLKQVFMNFISNAAESMAVTLGGVLTVRTEYQEKSDSVLIRFTDTGIGIPQENIPKLFDPFFTTKKMGKGVGLGLSVAYGIIKEHGGTIYVNSRPGEGATFKITLPRRPALALEN</sequence>
<dbReference type="InterPro" id="IPR000014">
    <property type="entry name" value="PAS"/>
</dbReference>
<dbReference type="SMART" id="SM00091">
    <property type="entry name" value="PAS"/>
    <property type="match status" value="1"/>
</dbReference>
<dbReference type="Proteomes" id="UP000191931">
    <property type="component" value="Unassembled WGS sequence"/>
</dbReference>
<dbReference type="PROSITE" id="PS50109">
    <property type="entry name" value="HIS_KIN"/>
    <property type="match status" value="1"/>
</dbReference>
<dbReference type="SUPFAM" id="SSF55785">
    <property type="entry name" value="PYP-like sensor domain (PAS domain)"/>
    <property type="match status" value="1"/>
</dbReference>
<feature type="domain" description="Histidine kinase" evidence="4">
    <location>
        <begin position="168"/>
        <end position="388"/>
    </location>
</feature>
<dbReference type="PANTHER" id="PTHR43065">
    <property type="entry name" value="SENSOR HISTIDINE KINASE"/>
    <property type="match status" value="1"/>
</dbReference>
<dbReference type="PRINTS" id="PR00344">
    <property type="entry name" value="BCTRLSENSOR"/>
</dbReference>
<dbReference type="InterPro" id="IPR035965">
    <property type="entry name" value="PAS-like_dom_sf"/>
</dbReference>
<dbReference type="InterPro" id="IPR003661">
    <property type="entry name" value="HisK_dim/P_dom"/>
</dbReference>
<dbReference type="GO" id="GO:0000155">
    <property type="term" value="F:phosphorelay sensor kinase activity"/>
    <property type="evidence" value="ECO:0007669"/>
    <property type="project" value="InterPro"/>
</dbReference>
<dbReference type="SMART" id="SM00387">
    <property type="entry name" value="HATPase_c"/>
    <property type="match status" value="1"/>
</dbReference>
<organism evidence="7 8">
    <name type="scientific">Desulfamplus magnetovallimortis</name>
    <dbReference type="NCBI Taxonomy" id="1246637"/>
    <lineage>
        <taxon>Bacteria</taxon>
        <taxon>Pseudomonadati</taxon>
        <taxon>Thermodesulfobacteriota</taxon>
        <taxon>Desulfobacteria</taxon>
        <taxon>Desulfobacterales</taxon>
        <taxon>Desulfobacteraceae</taxon>
        <taxon>Desulfamplus</taxon>
    </lineage>
</organism>
<dbReference type="InterPro" id="IPR005467">
    <property type="entry name" value="His_kinase_dom"/>
</dbReference>
<dbReference type="Gene3D" id="1.10.287.130">
    <property type="match status" value="1"/>
</dbReference>
<feature type="domain" description="PAS" evidence="5">
    <location>
        <begin position="4"/>
        <end position="78"/>
    </location>
</feature>
<evidence type="ECO:0000256" key="3">
    <source>
        <dbReference type="ARBA" id="ARBA00022553"/>
    </source>
</evidence>
<evidence type="ECO:0000313" key="8">
    <source>
        <dbReference type="Proteomes" id="UP000191931"/>
    </source>
</evidence>
<dbReference type="PROSITE" id="PS50113">
    <property type="entry name" value="PAC"/>
    <property type="match status" value="1"/>
</dbReference>
<evidence type="ECO:0000259" key="5">
    <source>
        <dbReference type="PROSITE" id="PS50112"/>
    </source>
</evidence>
<feature type="domain" description="PAC" evidence="6">
    <location>
        <begin position="79"/>
        <end position="133"/>
    </location>
</feature>
<dbReference type="InterPro" id="IPR036890">
    <property type="entry name" value="HATPase_C_sf"/>
</dbReference>
<keyword evidence="8" id="KW-1185">Reference proteome</keyword>
<dbReference type="RefSeq" id="WP_186441206.1">
    <property type="nucleotide sequence ID" value="NZ_LT828544.1"/>
</dbReference>
<protein>
    <recommendedName>
        <fullName evidence="2">histidine kinase</fullName>
        <ecNumber evidence="2">2.7.13.3</ecNumber>
    </recommendedName>
</protein>
<dbReference type="STRING" id="1246637.MTBBW1_850032"/>
<dbReference type="EC" id="2.7.13.3" evidence="2"/>
<dbReference type="SUPFAM" id="SSF47384">
    <property type="entry name" value="Homodimeric domain of signal transducing histidine kinase"/>
    <property type="match status" value="1"/>
</dbReference>
<gene>
    <name evidence="7" type="ORF">MTBBW1_850032</name>
</gene>
<reference evidence="7 8" key="1">
    <citation type="submission" date="2017-03" db="EMBL/GenBank/DDBJ databases">
        <authorList>
            <person name="Afonso C.L."/>
            <person name="Miller P.J."/>
            <person name="Scott M.A."/>
            <person name="Spackman E."/>
            <person name="Goraichik I."/>
            <person name="Dimitrov K.M."/>
            <person name="Suarez D.L."/>
            <person name="Swayne D.E."/>
        </authorList>
    </citation>
    <scope>NUCLEOTIDE SEQUENCE [LARGE SCALE GENOMIC DNA]</scope>
    <source>
        <strain evidence="7">PRJEB14757</strain>
    </source>
</reference>
<dbReference type="Pfam" id="PF02518">
    <property type="entry name" value="HATPase_c"/>
    <property type="match status" value="1"/>
</dbReference>
<dbReference type="CDD" id="cd00082">
    <property type="entry name" value="HisKA"/>
    <property type="match status" value="1"/>
</dbReference>
<dbReference type="InterPro" id="IPR004358">
    <property type="entry name" value="Sig_transdc_His_kin-like_C"/>
</dbReference>
<evidence type="ECO:0000256" key="1">
    <source>
        <dbReference type="ARBA" id="ARBA00000085"/>
    </source>
</evidence>
<accession>A0A1W1HKP0</accession>
<dbReference type="InterPro" id="IPR036097">
    <property type="entry name" value="HisK_dim/P_sf"/>
</dbReference>
<evidence type="ECO:0000256" key="2">
    <source>
        <dbReference type="ARBA" id="ARBA00012438"/>
    </source>
</evidence>
<keyword evidence="3" id="KW-0597">Phosphoprotein</keyword>
<dbReference type="NCBIfam" id="TIGR00229">
    <property type="entry name" value="sensory_box"/>
    <property type="match status" value="1"/>
</dbReference>
<evidence type="ECO:0000313" key="7">
    <source>
        <dbReference type="EMBL" id="SLM33044.1"/>
    </source>
</evidence>
<proteinExistence type="predicted"/>
<dbReference type="PROSITE" id="PS50112">
    <property type="entry name" value="PAS"/>
    <property type="match status" value="1"/>
</dbReference>
<dbReference type="Gene3D" id="3.30.565.10">
    <property type="entry name" value="Histidine kinase-like ATPase, C-terminal domain"/>
    <property type="match status" value="1"/>
</dbReference>
<evidence type="ECO:0000259" key="6">
    <source>
        <dbReference type="PROSITE" id="PS50113"/>
    </source>
</evidence>
<dbReference type="Pfam" id="PF00512">
    <property type="entry name" value="HisKA"/>
    <property type="match status" value="1"/>
</dbReference>
<dbReference type="InterPro" id="IPR003594">
    <property type="entry name" value="HATPase_dom"/>
</dbReference>
<dbReference type="Gene3D" id="3.30.450.20">
    <property type="entry name" value="PAS domain"/>
    <property type="match status" value="1"/>
</dbReference>
<dbReference type="EMBL" id="FWEV01000331">
    <property type="protein sequence ID" value="SLM33044.1"/>
    <property type="molecule type" value="Genomic_DNA"/>
</dbReference>
<evidence type="ECO:0000259" key="4">
    <source>
        <dbReference type="PROSITE" id="PS50109"/>
    </source>
</evidence>
<dbReference type="InterPro" id="IPR000700">
    <property type="entry name" value="PAS-assoc_C"/>
</dbReference>
<dbReference type="SMART" id="SM00388">
    <property type="entry name" value="HisKA"/>
    <property type="match status" value="1"/>
</dbReference>
<dbReference type="SUPFAM" id="SSF55874">
    <property type="entry name" value="ATPase domain of HSP90 chaperone/DNA topoisomerase II/histidine kinase"/>
    <property type="match status" value="1"/>
</dbReference>